<dbReference type="EMBL" id="LLXJ01004860">
    <property type="protein sequence ID" value="PKB95362.1"/>
    <property type="molecule type" value="Genomic_DNA"/>
</dbReference>
<evidence type="ECO:0000256" key="3">
    <source>
        <dbReference type="ARBA" id="ARBA00022771"/>
    </source>
</evidence>
<dbReference type="AlphaFoldDB" id="A0A2N0NLB8"/>
<sequence length="67" mass="7790">SAHYIDKDWKLQNLLINFVQIYRQHTGENIMNTFVSALQNFSIHIKIMGITTNNTSNNITFINALHK</sequence>
<dbReference type="PANTHER" id="PTHR46481:SF10">
    <property type="entry name" value="ZINC FINGER BED DOMAIN-CONTAINING PROTEIN 39"/>
    <property type="match status" value="1"/>
</dbReference>
<organism evidence="6 7">
    <name type="scientific">Rhizophagus irregularis</name>
    <dbReference type="NCBI Taxonomy" id="588596"/>
    <lineage>
        <taxon>Eukaryota</taxon>
        <taxon>Fungi</taxon>
        <taxon>Fungi incertae sedis</taxon>
        <taxon>Mucoromycota</taxon>
        <taxon>Glomeromycotina</taxon>
        <taxon>Glomeromycetes</taxon>
        <taxon>Glomerales</taxon>
        <taxon>Glomeraceae</taxon>
        <taxon>Rhizophagus</taxon>
    </lineage>
</organism>
<evidence type="ECO:0000256" key="2">
    <source>
        <dbReference type="ARBA" id="ARBA00022723"/>
    </source>
</evidence>
<gene>
    <name evidence="6" type="ORF">RhiirA5_236771</name>
</gene>
<comment type="caution">
    <text evidence="6">The sequence shown here is derived from an EMBL/GenBank/DDBJ whole genome shotgun (WGS) entry which is preliminary data.</text>
</comment>
<proteinExistence type="predicted"/>
<comment type="subcellular location">
    <subcellularLocation>
        <location evidence="1">Nucleus</location>
    </subcellularLocation>
</comment>
<name>A0A2N0NLB8_9GLOM</name>
<keyword evidence="2" id="KW-0479">Metal-binding</keyword>
<dbReference type="GO" id="GO:0005634">
    <property type="term" value="C:nucleus"/>
    <property type="evidence" value="ECO:0007669"/>
    <property type="project" value="UniProtKB-SubCell"/>
</dbReference>
<reference evidence="6 7" key="1">
    <citation type="submission" date="2016-04" db="EMBL/GenBank/DDBJ databases">
        <title>Genome analyses suggest a sexual origin of heterokaryosis in a supposedly ancient asexual fungus.</title>
        <authorList>
            <person name="Ropars J."/>
            <person name="Sedzielewska K."/>
            <person name="Noel J."/>
            <person name="Charron P."/>
            <person name="Farinelli L."/>
            <person name="Marton T."/>
            <person name="Kruger M."/>
            <person name="Pelin A."/>
            <person name="Brachmann A."/>
            <person name="Corradi N."/>
        </authorList>
    </citation>
    <scope>NUCLEOTIDE SEQUENCE [LARGE SCALE GENOMIC DNA]</scope>
    <source>
        <strain evidence="6 7">A5</strain>
    </source>
</reference>
<evidence type="ECO:0000256" key="5">
    <source>
        <dbReference type="ARBA" id="ARBA00023242"/>
    </source>
</evidence>
<evidence type="ECO:0000256" key="4">
    <source>
        <dbReference type="ARBA" id="ARBA00022833"/>
    </source>
</evidence>
<feature type="non-terminal residue" evidence="6">
    <location>
        <position position="1"/>
    </location>
</feature>
<evidence type="ECO:0000313" key="6">
    <source>
        <dbReference type="EMBL" id="PKB95362.1"/>
    </source>
</evidence>
<dbReference type="InterPro" id="IPR052035">
    <property type="entry name" value="ZnF_BED_domain_contain"/>
</dbReference>
<dbReference type="SUPFAM" id="SSF53098">
    <property type="entry name" value="Ribonuclease H-like"/>
    <property type="match status" value="1"/>
</dbReference>
<feature type="non-terminal residue" evidence="6">
    <location>
        <position position="67"/>
    </location>
</feature>
<keyword evidence="3" id="KW-0863">Zinc-finger</keyword>
<accession>A0A2N0NLB8</accession>
<reference evidence="6 7" key="2">
    <citation type="submission" date="2017-09" db="EMBL/GenBank/DDBJ databases">
        <title>Extensive intraspecific genome diversity in a model arbuscular mycorrhizal fungus.</title>
        <authorList>
            <person name="Chen E.C."/>
            <person name="Morin E."/>
            <person name="Beaudet D."/>
            <person name="Noel J."/>
            <person name="Ndikumana S."/>
            <person name="Charron P."/>
            <person name="St-Onge C."/>
            <person name="Giorgi J."/>
            <person name="Grigoriev I.V."/>
            <person name="Roux C."/>
            <person name="Martin F.M."/>
            <person name="Corradi N."/>
        </authorList>
    </citation>
    <scope>NUCLEOTIDE SEQUENCE [LARGE SCALE GENOMIC DNA]</scope>
    <source>
        <strain evidence="6 7">A5</strain>
    </source>
</reference>
<dbReference type="PANTHER" id="PTHR46481">
    <property type="entry name" value="ZINC FINGER BED DOMAIN-CONTAINING PROTEIN 4"/>
    <property type="match status" value="1"/>
</dbReference>
<evidence type="ECO:0000256" key="1">
    <source>
        <dbReference type="ARBA" id="ARBA00004123"/>
    </source>
</evidence>
<protein>
    <submittedName>
        <fullName evidence="6">Uncharacterized protein</fullName>
    </submittedName>
</protein>
<dbReference type="InterPro" id="IPR012337">
    <property type="entry name" value="RNaseH-like_sf"/>
</dbReference>
<keyword evidence="4" id="KW-0862">Zinc</keyword>
<keyword evidence="5" id="KW-0539">Nucleus</keyword>
<dbReference type="GO" id="GO:0008270">
    <property type="term" value="F:zinc ion binding"/>
    <property type="evidence" value="ECO:0007669"/>
    <property type="project" value="UniProtKB-KW"/>
</dbReference>
<evidence type="ECO:0000313" key="7">
    <source>
        <dbReference type="Proteomes" id="UP000232722"/>
    </source>
</evidence>
<dbReference type="Proteomes" id="UP000232722">
    <property type="component" value="Unassembled WGS sequence"/>
</dbReference>